<reference evidence="1 2" key="1">
    <citation type="submission" date="2024-08" db="EMBL/GenBank/DDBJ databases">
        <title>Insights into the chromosomal genome structure of Flemingia macrophylla.</title>
        <authorList>
            <person name="Ding Y."/>
            <person name="Zhao Y."/>
            <person name="Bi W."/>
            <person name="Wu M."/>
            <person name="Zhao G."/>
            <person name="Gong Y."/>
            <person name="Li W."/>
            <person name="Zhang P."/>
        </authorList>
    </citation>
    <scope>NUCLEOTIDE SEQUENCE [LARGE SCALE GENOMIC DNA]</scope>
    <source>
        <strain evidence="1">DYQJB</strain>
        <tissue evidence="1">Leaf</tissue>
    </source>
</reference>
<dbReference type="AlphaFoldDB" id="A0ABD1M4P9"/>
<dbReference type="Proteomes" id="UP001603857">
    <property type="component" value="Unassembled WGS sequence"/>
</dbReference>
<evidence type="ECO:0000313" key="2">
    <source>
        <dbReference type="Proteomes" id="UP001603857"/>
    </source>
</evidence>
<dbReference type="EMBL" id="JBGMDY010000006">
    <property type="protein sequence ID" value="KAL2330759.1"/>
    <property type="molecule type" value="Genomic_DNA"/>
</dbReference>
<proteinExistence type="predicted"/>
<comment type="caution">
    <text evidence="1">The sequence shown here is derived from an EMBL/GenBank/DDBJ whole genome shotgun (WGS) entry which is preliminary data.</text>
</comment>
<name>A0ABD1M4P9_9FABA</name>
<accession>A0ABD1M4P9</accession>
<sequence length="118" mass="12544">MEFLAERYNDELEFDTADSNGVVIHVVAMEGHVRVIEVCVSMGGNLNLPDWVDSATLCSVGRTCGMFVGMLRREGREGQGGENNIFSGDGEARALAGAEAVGGFVAMGRRSDEGDKDG</sequence>
<organism evidence="1 2">
    <name type="scientific">Flemingia macrophylla</name>
    <dbReference type="NCBI Taxonomy" id="520843"/>
    <lineage>
        <taxon>Eukaryota</taxon>
        <taxon>Viridiplantae</taxon>
        <taxon>Streptophyta</taxon>
        <taxon>Embryophyta</taxon>
        <taxon>Tracheophyta</taxon>
        <taxon>Spermatophyta</taxon>
        <taxon>Magnoliopsida</taxon>
        <taxon>eudicotyledons</taxon>
        <taxon>Gunneridae</taxon>
        <taxon>Pentapetalae</taxon>
        <taxon>rosids</taxon>
        <taxon>fabids</taxon>
        <taxon>Fabales</taxon>
        <taxon>Fabaceae</taxon>
        <taxon>Papilionoideae</taxon>
        <taxon>50 kb inversion clade</taxon>
        <taxon>NPAAA clade</taxon>
        <taxon>indigoferoid/millettioid clade</taxon>
        <taxon>Phaseoleae</taxon>
        <taxon>Flemingia</taxon>
    </lineage>
</organism>
<evidence type="ECO:0000313" key="1">
    <source>
        <dbReference type="EMBL" id="KAL2330759.1"/>
    </source>
</evidence>
<protein>
    <submittedName>
        <fullName evidence="1">Uncharacterized protein</fullName>
    </submittedName>
</protein>
<gene>
    <name evidence="1" type="ORF">Fmac_018340</name>
</gene>
<keyword evidence="2" id="KW-1185">Reference proteome</keyword>